<dbReference type="AlphaFoldDB" id="A0A3D9FH57"/>
<evidence type="ECO:0000256" key="1">
    <source>
        <dbReference type="SAM" id="Phobius"/>
    </source>
</evidence>
<dbReference type="Pfam" id="PF04397">
    <property type="entry name" value="LytTR"/>
    <property type="match status" value="1"/>
</dbReference>
<dbReference type="Proteomes" id="UP000256310">
    <property type="component" value="Unassembled WGS sequence"/>
</dbReference>
<keyword evidence="1" id="KW-1133">Transmembrane helix</keyword>
<dbReference type="InterPro" id="IPR007492">
    <property type="entry name" value="LytTR_DNA-bd_dom"/>
</dbReference>
<feature type="transmembrane region" description="Helical" evidence="1">
    <location>
        <begin position="7"/>
        <end position="31"/>
    </location>
</feature>
<keyword evidence="4" id="KW-1185">Reference proteome</keyword>
<organism evidence="3 4">
    <name type="scientific">Parasphingopyxis lamellibrachiae</name>
    <dbReference type="NCBI Taxonomy" id="680125"/>
    <lineage>
        <taxon>Bacteria</taxon>
        <taxon>Pseudomonadati</taxon>
        <taxon>Pseudomonadota</taxon>
        <taxon>Alphaproteobacteria</taxon>
        <taxon>Sphingomonadales</taxon>
        <taxon>Sphingomonadaceae</taxon>
        <taxon>Parasphingopyxis</taxon>
    </lineage>
</organism>
<proteinExistence type="predicted"/>
<evidence type="ECO:0000259" key="2">
    <source>
        <dbReference type="PROSITE" id="PS50930"/>
    </source>
</evidence>
<evidence type="ECO:0000313" key="3">
    <source>
        <dbReference type="EMBL" id="RED17139.1"/>
    </source>
</evidence>
<feature type="transmembrane region" description="Helical" evidence="1">
    <location>
        <begin position="104"/>
        <end position="128"/>
    </location>
</feature>
<keyword evidence="1" id="KW-0812">Transmembrane</keyword>
<dbReference type="PROSITE" id="PS50930">
    <property type="entry name" value="HTH_LYTTR"/>
    <property type="match status" value="1"/>
</dbReference>
<name>A0A3D9FH57_9SPHN</name>
<comment type="caution">
    <text evidence="3">The sequence shown here is derived from an EMBL/GenBank/DDBJ whole genome shotgun (WGS) entry which is preliminary data.</text>
</comment>
<accession>A0A3D9FH57</accession>
<dbReference type="EMBL" id="QRDP01000004">
    <property type="protein sequence ID" value="RED17139.1"/>
    <property type="molecule type" value="Genomic_DNA"/>
</dbReference>
<sequence length="263" mass="29187">MLLRRLAIEIFIIAAIGAMLGLLGPFGTYAMPSAPRFAYWLGFILVGYAVYRPVQTVATWLARETAIPIWGTLLLAAGLASLPLTALIGFALGGMRLDSRYFEAGFAMLYLQVLGIGIGIQIVMWLLFGQRRADQPRLATGTPAAPTPLDITAIPLPEQPPAPFFDRLSPRLGHNLVCLEMQDHYVCAHTLVGSEMILMRLRDAIAELEGFEGMQVHRSWWVARDQVRAIRREGRAIKLELANGLLAPVSRNRQEVLKREGWL</sequence>
<reference evidence="3 4" key="1">
    <citation type="submission" date="2018-07" db="EMBL/GenBank/DDBJ databases">
        <title>Genomic Encyclopedia of Type Strains, Phase IV (KMG-IV): sequencing the most valuable type-strain genomes for metagenomic binning, comparative biology and taxonomic classification.</title>
        <authorList>
            <person name="Goeker M."/>
        </authorList>
    </citation>
    <scope>NUCLEOTIDE SEQUENCE [LARGE SCALE GENOMIC DNA]</scope>
    <source>
        <strain evidence="3 4">DSM 26725</strain>
    </source>
</reference>
<protein>
    <submittedName>
        <fullName evidence="3">LytTR family transcriptional regulator</fullName>
    </submittedName>
</protein>
<dbReference type="RefSeq" id="WP_116236449.1">
    <property type="nucleotide sequence ID" value="NZ_QRDP01000004.1"/>
</dbReference>
<feature type="transmembrane region" description="Helical" evidence="1">
    <location>
        <begin position="66"/>
        <end position="92"/>
    </location>
</feature>
<dbReference type="Gene3D" id="2.40.50.1020">
    <property type="entry name" value="LytTr DNA-binding domain"/>
    <property type="match status" value="1"/>
</dbReference>
<feature type="domain" description="HTH LytTR-type" evidence="2">
    <location>
        <begin position="179"/>
        <end position="263"/>
    </location>
</feature>
<evidence type="ECO:0000313" key="4">
    <source>
        <dbReference type="Proteomes" id="UP000256310"/>
    </source>
</evidence>
<dbReference type="GO" id="GO:0003677">
    <property type="term" value="F:DNA binding"/>
    <property type="evidence" value="ECO:0007669"/>
    <property type="project" value="InterPro"/>
</dbReference>
<feature type="transmembrane region" description="Helical" evidence="1">
    <location>
        <begin position="37"/>
        <end position="54"/>
    </location>
</feature>
<keyword evidence="1" id="KW-0472">Membrane</keyword>
<dbReference type="SMART" id="SM00850">
    <property type="entry name" value="LytTR"/>
    <property type="match status" value="1"/>
</dbReference>
<gene>
    <name evidence="3" type="ORF">DFR46_2177</name>
</gene>